<dbReference type="Proteomes" id="UP000248168">
    <property type="component" value="Unassembled WGS sequence"/>
</dbReference>
<gene>
    <name evidence="1" type="ORF">NITLEN_10151</name>
</gene>
<dbReference type="AlphaFoldDB" id="A0A330KZY3"/>
<dbReference type="EMBL" id="OUNR01000001">
    <property type="protein sequence ID" value="SPP63065.1"/>
    <property type="molecule type" value="Genomic_DNA"/>
</dbReference>
<keyword evidence="2" id="KW-1185">Reference proteome</keyword>
<organism evidence="1 2">
    <name type="scientific">Nitrospira lenta</name>
    <dbReference type="NCBI Taxonomy" id="1436998"/>
    <lineage>
        <taxon>Bacteria</taxon>
        <taxon>Pseudomonadati</taxon>
        <taxon>Nitrospirota</taxon>
        <taxon>Nitrospiria</taxon>
        <taxon>Nitrospirales</taxon>
        <taxon>Nitrospiraceae</taxon>
        <taxon>Nitrospira</taxon>
    </lineage>
</organism>
<dbReference type="Gene3D" id="2.60.40.420">
    <property type="entry name" value="Cupredoxins - blue copper proteins"/>
    <property type="match status" value="1"/>
</dbReference>
<sequence length="142" mass="15996">MRTQRGRMWGWATVLGVTWGLWSGADFPLWSQSEQVVDVTIKDFKFVTKQSTLRLGVATVIRITNEDAERHDFSSTMFEGIPTQVEKDGVIVYGRGVGGIILDAKRDAGVWFNMSRPGRHEFRCSIHPNMNGELLLLNVEAV</sequence>
<name>A0A330KZY3_9BACT</name>
<protein>
    <recommendedName>
        <fullName evidence="3">EfeO-type cupredoxin-like domain-containing protein</fullName>
    </recommendedName>
</protein>
<reference evidence="2" key="1">
    <citation type="submission" date="2018-04" db="EMBL/GenBank/DDBJ databases">
        <authorList>
            <person name="Lucker S."/>
            <person name="Sakoula D."/>
        </authorList>
    </citation>
    <scope>NUCLEOTIDE SEQUENCE [LARGE SCALE GENOMIC DNA]</scope>
</reference>
<dbReference type="InParanoid" id="A0A330KZY3"/>
<proteinExistence type="predicted"/>
<evidence type="ECO:0000313" key="2">
    <source>
        <dbReference type="Proteomes" id="UP000248168"/>
    </source>
</evidence>
<dbReference type="SUPFAM" id="SSF49503">
    <property type="entry name" value="Cupredoxins"/>
    <property type="match status" value="1"/>
</dbReference>
<accession>A0A330KZY3</accession>
<evidence type="ECO:0008006" key="3">
    <source>
        <dbReference type="Google" id="ProtNLM"/>
    </source>
</evidence>
<evidence type="ECO:0000313" key="1">
    <source>
        <dbReference type="EMBL" id="SPP63065.1"/>
    </source>
</evidence>
<dbReference type="InterPro" id="IPR008972">
    <property type="entry name" value="Cupredoxin"/>
</dbReference>
<dbReference type="RefSeq" id="WP_181416550.1">
    <property type="nucleotide sequence ID" value="NZ_OUNR01000001.1"/>
</dbReference>